<feature type="compositionally biased region" description="Acidic residues" evidence="1">
    <location>
        <begin position="451"/>
        <end position="475"/>
    </location>
</feature>
<protein>
    <recommendedName>
        <fullName evidence="4">ATP-binding protein</fullName>
    </recommendedName>
</protein>
<feature type="region of interest" description="Disordered" evidence="1">
    <location>
        <begin position="768"/>
        <end position="792"/>
    </location>
</feature>
<feature type="compositionally biased region" description="Pro residues" evidence="1">
    <location>
        <begin position="770"/>
        <end position="784"/>
    </location>
</feature>
<sequence>MATSSSRLPGSLELLFTDEPVLDLYARGPWRIPDGLVDDLAGRIDALVADGRSARLTVEKHPFLRSPTPAVVADALAIVRFLFGDLAVRGGSRSGFEEELLGRFRTAGNGPAHGPTRWLAIPAPWRPPGGELFRVAGEDPTLREAAWDLTVEILHALKGISPVDERRRALLGLFERVRADADLTEATLVVPNLRAEWTRIEELWADLAPDETAQLLPELTGPVGYLSWLLDGWLAAHERLLAVVPGLASGTDAFAELVLQAGVTEAPAELAVGVRGDLYDDLDARIAALAPDWRVEDWQRSIRAFLARGLVAGEVVLCRSWLDLAVRLTGALQGVPGSPVAPDPCAVPVGAFQEDLRRLFRVRRIRHPLTVPGTPEPTWFEEPEEEPVVEEEPEVVAEEEPVEPEPEDEDELPETVDPLAGRGQHAGPPAAPEPERPAEAESAPGQHEGPAAEEPEPVVEEEPEPAAEVQVDETSELQVTLPNLAPPVIGPTVRPPAQAPMAVPEQATEPEQTQEVGLDLLPPRSVVEATTLADRIVGQPDLVSALRELAERHEQEVRLLVVGPPGTGMGLTVDVLRKLVVARGFDGSAAWVSYEDYERLGTAAAVTRLQDTVASALGERLVAIAGLDLLVSNALSGRAVADELNRLFEAHGPKLQVAAFCGVDGYRRLVEVDPALAARWRIVRTRDFDARDFATIFGRACEERGAATTASAAVAAGDLLATTPGQRELRNGKLAAYLADLAVDSARRRSRGVEAVVVDVPDLPSLGAPSLPPINPPARPPGPVPGLGGRLT</sequence>
<evidence type="ECO:0000256" key="1">
    <source>
        <dbReference type="SAM" id="MobiDB-lite"/>
    </source>
</evidence>
<dbReference type="InterPro" id="IPR027417">
    <property type="entry name" value="P-loop_NTPase"/>
</dbReference>
<evidence type="ECO:0008006" key="4">
    <source>
        <dbReference type="Google" id="ProtNLM"/>
    </source>
</evidence>
<gene>
    <name evidence="2" type="ORF">ACFOUW_06125</name>
</gene>
<proteinExistence type="predicted"/>
<feature type="compositionally biased region" description="Pro residues" evidence="1">
    <location>
        <begin position="484"/>
        <end position="498"/>
    </location>
</feature>
<evidence type="ECO:0000313" key="2">
    <source>
        <dbReference type="EMBL" id="MFC3760405.1"/>
    </source>
</evidence>
<reference evidence="3" key="1">
    <citation type="journal article" date="2019" name="Int. J. Syst. Evol. Microbiol.">
        <title>The Global Catalogue of Microorganisms (GCM) 10K type strain sequencing project: providing services to taxonomists for standard genome sequencing and annotation.</title>
        <authorList>
            <consortium name="The Broad Institute Genomics Platform"/>
            <consortium name="The Broad Institute Genome Sequencing Center for Infectious Disease"/>
            <person name="Wu L."/>
            <person name="Ma J."/>
        </authorList>
    </citation>
    <scope>NUCLEOTIDE SEQUENCE [LARGE SCALE GENOMIC DNA]</scope>
    <source>
        <strain evidence="3">CGMCC 4.7241</strain>
    </source>
</reference>
<name>A0ABV7Y8N7_9ACTN</name>
<dbReference type="SUPFAM" id="SSF52540">
    <property type="entry name" value="P-loop containing nucleoside triphosphate hydrolases"/>
    <property type="match status" value="1"/>
</dbReference>
<feature type="compositionally biased region" description="Acidic residues" evidence="1">
    <location>
        <begin position="379"/>
        <end position="414"/>
    </location>
</feature>
<accession>A0ABV7Y8N7</accession>
<organism evidence="2 3">
    <name type="scientific">Tenggerimyces flavus</name>
    <dbReference type="NCBI Taxonomy" id="1708749"/>
    <lineage>
        <taxon>Bacteria</taxon>
        <taxon>Bacillati</taxon>
        <taxon>Actinomycetota</taxon>
        <taxon>Actinomycetes</taxon>
        <taxon>Propionibacteriales</taxon>
        <taxon>Nocardioidaceae</taxon>
        <taxon>Tenggerimyces</taxon>
    </lineage>
</organism>
<keyword evidence="3" id="KW-1185">Reference proteome</keyword>
<dbReference type="Proteomes" id="UP001595699">
    <property type="component" value="Unassembled WGS sequence"/>
</dbReference>
<dbReference type="RefSeq" id="WP_205122546.1">
    <property type="nucleotide sequence ID" value="NZ_JAFBCM010000001.1"/>
</dbReference>
<dbReference type="EMBL" id="JBHRZH010000005">
    <property type="protein sequence ID" value="MFC3760405.1"/>
    <property type="molecule type" value="Genomic_DNA"/>
</dbReference>
<evidence type="ECO:0000313" key="3">
    <source>
        <dbReference type="Proteomes" id="UP001595699"/>
    </source>
</evidence>
<feature type="compositionally biased region" description="Low complexity" evidence="1">
    <location>
        <begin position="504"/>
        <end position="515"/>
    </location>
</feature>
<feature type="region of interest" description="Disordered" evidence="1">
    <location>
        <begin position="371"/>
        <end position="515"/>
    </location>
</feature>
<comment type="caution">
    <text evidence="2">The sequence shown here is derived from an EMBL/GenBank/DDBJ whole genome shotgun (WGS) entry which is preliminary data.</text>
</comment>